<feature type="non-terminal residue" evidence="2">
    <location>
        <position position="1"/>
    </location>
</feature>
<dbReference type="InterPro" id="IPR018769">
    <property type="entry name" value="VgrG2_DUF2345"/>
</dbReference>
<dbReference type="AlphaFoldDB" id="A0A1K2HS90"/>
<dbReference type="EMBL" id="FPKR01000020">
    <property type="protein sequence ID" value="SFZ79565.1"/>
    <property type="molecule type" value="Genomic_DNA"/>
</dbReference>
<evidence type="ECO:0000313" key="3">
    <source>
        <dbReference type="Proteomes" id="UP000186513"/>
    </source>
</evidence>
<protein>
    <recommendedName>
        <fullName evidence="1">DUF2345 domain-containing protein</fullName>
    </recommendedName>
</protein>
<dbReference type="OrthoDB" id="8686772at2"/>
<accession>A0A1K2HS90</accession>
<dbReference type="Proteomes" id="UP000186513">
    <property type="component" value="Unassembled WGS sequence"/>
</dbReference>
<dbReference type="Pfam" id="PF10106">
    <property type="entry name" value="DUF2345"/>
    <property type="match status" value="1"/>
</dbReference>
<reference evidence="2 3" key="1">
    <citation type="submission" date="2016-11" db="EMBL/GenBank/DDBJ databases">
        <authorList>
            <person name="Jaros S."/>
            <person name="Januszkiewicz K."/>
            <person name="Wedrychowicz H."/>
        </authorList>
    </citation>
    <scope>NUCLEOTIDE SEQUENCE [LARGE SCALE GENOMIC DNA]</scope>
    <source>
        <strain evidence="2 3">DSM 18899</strain>
    </source>
</reference>
<feature type="domain" description="DUF2345" evidence="1">
    <location>
        <begin position="1"/>
        <end position="148"/>
    </location>
</feature>
<evidence type="ECO:0000313" key="2">
    <source>
        <dbReference type="EMBL" id="SFZ79565.1"/>
    </source>
</evidence>
<keyword evidence="3" id="KW-1185">Reference proteome</keyword>
<dbReference type="STRING" id="1121279.SAMN02745887_03754"/>
<organism evidence="2 3">
    <name type="scientific">Chitinimonas taiwanensis DSM 18899</name>
    <dbReference type="NCBI Taxonomy" id="1121279"/>
    <lineage>
        <taxon>Bacteria</taxon>
        <taxon>Pseudomonadati</taxon>
        <taxon>Pseudomonadota</taxon>
        <taxon>Betaproteobacteria</taxon>
        <taxon>Neisseriales</taxon>
        <taxon>Chitinibacteraceae</taxon>
        <taxon>Chitinimonas</taxon>
    </lineage>
</organism>
<name>A0A1K2HS90_9NEIS</name>
<evidence type="ECO:0000259" key="1">
    <source>
        <dbReference type="Pfam" id="PF10106"/>
    </source>
</evidence>
<dbReference type="RefSeq" id="WP_139256239.1">
    <property type="nucleotide sequence ID" value="NZ_FPKR01000020.1"/>
</dbReference>
<proteinExistence type="predicted"/>
<sequence>DPLLLLAARGGILAASQDAFFLTGETQNWLAGGHLNLLTGHQLRLDANQAISFTGGLAEGDKDQGQGLSAITGEGDLLIQAHAGPMNLAAKGKLTLESAKADTTLAAAKTIVIQTAGGASITLDGGITVACPGTITVKASRKSFVGAANMTFPLPRWAASDLRLPCALAASARSAAFIPLS</sequence>
<gene>
    <name evidence="2" type="ORF">SAMN02745887_03754</name>
</gene>